<keyword evidence="1" id="KW-0732">Signal</keyword>
<accession>A0AAE3U329</accession>
<sequence length="85" mass="9013">MRKLLLTMLLLVPAAVAVAQEAAPTLQSEEGPPASATMSQLLARGYEIRASAPNGSRFIVFLQKDQSAYACDFANVANSRCGSLN</sequence>
<name>A0AAE3U329_9HYPH</name>
<dbReference type="Proteomes" id="UP001161580">
    <property type="component" value="Unassembled WGS sequence"/>
</dbReference>
<evidence type="ECO:0000313" key="2">
    <source>
        <dbReference type="EMBL" id="MDI7924729.1"/>
    </source>
</evidence>
<gene>
    <name evidence="2" type="ORF">MRS75_21940</name>
</gene>
<dbReference type="AlphaFoldDB" id="A0AAE3U329"/>
<keyword evidence="3" id="KW-1185">Reference proteome</keyword>
<comment type="caution">
    <text evidence="2">The sequence shown here is derived from an EMBL/GenBank/DDBJ whole genome shotgun (WGS) entry which is preliminary data.</text>
</comment>
<reference evidence="2" key="1">
    <citation type="submission" date="2022-03" db="EMBL/GenBank/DDBJ databases">
        <title>Fererhizobium litorale gen. nov., sp. nov., isolated from sandy sediments of the Sea of Japan seashore.</title>
        <authorList>
            <person name="Romanenko L."/>
            <person name="Kurilenko V."/>
            <person name="Otstavnykh N."/>
            <person name="Svetashev V."/>
            <person name="Tekutyeva L."/>
            <person name="Isaeva M."/>
            <person name="Mikhailov V."/>
        </authorList>
    </citation>
    <scope>NUCLEOTIDE SEQUENCE</scope>
    <source>
        <strain evidence="2">KMM 9576</strain>
    </source>
</reference>
<evidence type="ECO:0000256" key="1">
    <source>
        <dbReference type="SAM" id="SignalP"/>
    </source>
</evidence>
<protein>
    <submittedName>
        <fullName evidence="2">Uncharacterized protein</fullName>
    </submittedName>
</protein>
<proteinExistence type="predicted"/>
<organism evidence="2 3">
    <name type="scientific">Ferirhizobium litorale</name>
    <dbReference type="NCBI Taxonomy" id="2927786"/>
    <lineage>
        <taxon>Bacteria</taxon>
        <taxon>Pseudomonadati</taxon>
        <taxon>Pseudomonadota</taxon>
        <taxon>Alphaproteobacteria</taxon>
        <taxon>Hyphomicrobiales</taxon>
        <taxon>Rhizobiaceae</taxon>
        <taxon>Ferirhizobium</taxon>
    </lineage>
</organism>
<dbReference type="EMBL" id="JALDYZ010000017">
    <property type="protein sequence ID" value="MDI7924729.1"/>
    <property type="molecule type" value="Genomic_DNA"/>
</dbReference>
<dbReference type="RefSeq" id="WP_311788693.1">
    <property type="nucleotide sequence ID" value="NZ_JALDYY010000018.1"/>
</dbReference>
<evidence type="ECO:0000313" key="3">
    <source>
        <dbReference type="Proteomes" id="UP001161580"/>
    </source>
</evidence>
<feature type="chain" id="PRO_5042038396" evidence="1">
    <location>
        <begin position="20"/>
        <end position="85"/>
    </location>
</feature>
<feature type="signal peptide" evidence="1">
    <location>
        <begin position="1"/>
        <end position="19"/>
    </location>
</feature>